<keyword evidence="2" id="KW-1185">Reference proteome</keyword>
<evidence type="ECO:0000313" key="2">
    <source>
        <dbReference type="Proteomes" id="UP000602510"/>
    </source>
</evidence>
<protein>
    <submittedName>
        <fullName evidence="1">Uncharacterized protein</fullName>
    </submittedName>
</protein>
<dbReference type="EMBL" id="WSZM01001147">
    <property type="protein sequence ID" value="KAF4028110.1"/>
    <property type="molecule type" value="Genomic_DNA"/>
</dbReference>
<accession>A0A833SP47</accession>
<gene>
    <name evidence="1" type="ORF">GN244_ATG20227</name>
</gene>
<dbReference type="Proteomes" id="UP000602510">
    <property type="component" value="Unassembled WGS sequence"/>
</dbReference>
<reference evidence="1" key="1">
    <citation type="submission" date="2020-04" db="EMBL/GenBank/DDBJ databases">
        <title>Hybrid Assembly of Korean Phytophthora infestans isolates.</title>
        <authorList>
            <person name="Prokchorchik M."/>
            <person name="Lee Y."/>
            <person name="Seo J."/>
            <person name="Cho J.-H."/>
            <person name="Park Y.-E."/>
            <person name="Jang D.-C."/>
            <person name="Im J.-S."/>
            <person name="Choi J.-G."/>
            <person name="Park H.-J."/>
            <person name="Lee G.-B."/>
            <person name="Lee Y.-G."/>
            <person name="Hong S.-Y."/>
            <person name="Cho K."/>
            <person name="Sohn K.H."/>
        </authorList>
    </citation>
    <scope>NUCLEOTIDE SEQUENCE</scope>
    <source>
        <strain evidence="1">KR_1_A1</strain>
    </source>
</reference>
<proteinExistence type="predicted"/>
<name>A0A833SP47_PHYIN</name>
<dbReference type="AlphaFoldDB" id="A0A833SP47"/>
<sequence length="94" mass="10826">MPANKDTYAYSYDTLGKIHFRCKQGGSERKQLPNSGYSNLMAHLTLKHEDFKSQYGASLSSNAGRHQDYGFVSEETSYRFQWMCWAVDRIMSLS</sequence>
<organism evidence="1 2">
    <name type="scientific">Phytophthora infestans</name>
    <name type="common">Potato late blight agent</name>
    <name type="synonym">Botrytis infestans</name>
    <dbReference type="NCBI Taxonomy" id="4787"/>
    <lineage>
        <taxon>Eukaryota</taxon>
        <taxon>Sar</taxon>
        <taxon>Stramenopiles</taxon>
        <taxon>Oomycota</taxon>
        <taxon>Peronosporomycetes</taxon>
        <taxon>Peronosporales</taxon>
        <taxon>Peronosporaceae</taxon>
        <taxon>Phytophthora</taxon>
    </lineage>
</organism>
<comment type="caution">
    <text evidence="1">The sequence shown here is derived from an EMBL/GenBank/DDBJ whole genome shotgun (WGS) entry which is preliminary data.</text>
</comment>
<evidence type="ECO:0000313" key="1">
    <source>
        <dbReference type="EMBL" id="KAF4028110.1"/>
    </source>
</evidence>